<reference evidence="3 4" key="1">
    <citation type="submission" date="2018-12" db="EMBL/GenBank/DDBJ databases">
        <authorList>
            <consortium name="Pathogen Informatics"/>
        </authorList>
    </citation>
    <scope>NUCLEOTIDE SEQUENCE [LARGE SCALE GENOMIC DNA]</scope>
    <source>
        <strain evidence="3 4">NCTC13193</strain>
    </source>
</reference>
<dbReference type="EMBL" id="LR134492">
    <property type="protein sequence ID" value="VEI68350.1"/>
    <property type="molecule type" value="Genomic_DNA"/>
</dbReference>
<dbReference type="KEGG" id="sfw:WN53_18545"/>
<dbReference type="AlphaFoldDB" id="A0A0F7HDG3"/>
<sequence>MAALLNWERGSSASLFERIQGKGLGPSSHSRVQELLISIKQHLNEVLNSRPGACQSAAGLGVIDLNDATATTSDFRKSIEQAIKECIERYEPRISEVAVQSLVDQGDPLLLSFHISAQVDFDNIGDVVEFNIQLDSNRRYCLNQEA</sequence>
<evidence type="ECO:0000259" key="1">
    <source>
        <dbReference type="Pfam" id="PF04965"/>
    </source>
</evidence>
<dbReference type="RefSeq" id="WP_021178403.1">
    <property type="nucleotide sequence ID" value="NZ_CAMFLQ010000009.1"/>
</dbReference>
<dbReference type="PANTHER" id="PTHR38595:SF2">
    <property type="entry name" value="TYPE VI SECRETION SYSTEM BASEPLATE SUBUNIT TSSE"/>
    <property type="match status" value="1"/>
</dbReference>
<dbReference type="InterPro" id="IPR007048">
    <property type="entry name" value="IraD/Gp25-like"/>
</dbReference>
<accession>A0A0F7HDG3</accession>
<dbReference type="Gene3D" id="3.10.450.40">
    <property type="match status" value="1"/>
</dbReference>
<dbReference type="Pfam" id="PF04965">
    <property type="entry name" value="GPW_gp25"/>
    <property type="match status" value="1"/>
</dbReference>
<evidence type="ECO:0000313" key="3">
    <source>
        <dbReference type="EMBL" id="VEI68350.1"/>
    </source>
</evidence>
<feature type="domain" description="IraD/Gp25-like" evidence="1">
    <location>
        <begin position="34"/>
        <end position="123"/>
    </location>
</feature>
<name>A0A0F7HDG3_SERFO</name>
<dbReference type="Proteomes" id="UP000659084">
    <property type="component" value="Unassembled WGS sequence"/>
</dbReference>
<dbReference type="GeneID" id="30322177"/>
<evidence type="ECO:0000313" key="2">
    <source>
        <dbReference type="EMBL" id="MBC3215097.1"/>
    </source>
</evidence>
<dbReference type="SUPFAM" id="SSF160719">
    <property type="entry name" value="gpW/gp25-like"/>
    <property type="match status" value="1"/>
</dbReference>
<gene>
    <name evidence="2" type="primary">tssE</name>
    <name evidence="2" type="ORF">H8J20_23465</name>
    <name evidence="3" type="ORF">NCTC13193_02288</name>
</gene>
<protein>
    <submittedName>
        <fullName evidence="2">Type VI secretion system baseplate subunit TssE</fullName>
    </submittedName>
    <submittedName>
        <fullName evidence="3">Type VI secretion system lysozyme-like protein</fullName>
    </submittedName>
</protein>
<dbReference type="NCBIfam" id="TIGR03357">
    <property type="entry name" value="VI_zyme"/>
    <property type="match status" value="1"/>
</dbReference>
<dbReference type="InterPro" id="IPR017737">
    <property type="entry name" value="TssE1-like"/>
</dbReference>
<organism evidence="3 4">
    <name type="scientific">Serratia fonticola</name>
    <dbReference type="NCBI Taxonomy" id="47917"/>
    <lineage>
        <taxon>Bacteria</taxon>
        <taxon>Pseudomonadati</taxon>
        <taxon>Pseudomonadota</taxon>
        <taxon>Gammaproteobacteria</taxon>
        <taxon>Enterobacterales</taxon>
        <taxon>Yersiniaceae</taxon>
        <taxon>Serratia</taxon>
    </lineage>
</organism>
<reference evidence="2" key="2">
    <citation type="submission" date="2020-08" db="EMBL/GenBank/DDBJ databases">
        <title>Food and environmental bacterial isolates.</title>
        <authorList>
            <person name="Richter L."/>
            <person name="Du Plessis E.M."/>
            <person name="Duvenage S."/>
            <person name="Allam M."/>
            <person name="Korsten L."/>
        </authorList>
    </citation>
    <scope>NUCLEOTIDE SEQUENCE</scope>
    <source>
        <strain evidence="2">UPMP2127</strain>
    </source>
</reference>
<dbReference type="STRING" id="47917.AV650_13805"/>
<evidence type="ECO:0000313" key="4">
    <source>
        <dbReference type="Proteomes" id="UP000270487"/>
    </source>
</evidence>
<dbReference type="PANTHER" id="PTHR38595">
    <property type="entry name" value="CYTOPLASMIC PROTEIN-RELATED"/>
    <property type="match status" value="1"/>
</dbReference>
<dbReference type="OrthoDB" id="119583at2"/>
<dbReference type="Proteomes" id="UP000270487">
    <property type="component" value="Chromosome"/>
</dbReference>
<proteinExistence type="predicted"/>
<dbReference type="InterPro" id="IPR053176">
    <property type="entry name" value="T6SS_TssE1-like"/>
</dbReference>
<dbReference type="KEGG" id="sfg:AV650_13805"/>
<dbReference type="EMBL" id="JACNYO010000035">
    <property type="protein sequence ID" value="MBC3215097.1"/>
    <property type="molecule type" value="Genomic_DNA"/>
</dbReference>